<feature type="region of interest" description="Disordered" evidence="15">
    <location>
        <begin position="304"/>
        <end position="323"/>
    </location>
</feature>
<evidence type="ECO:0000256" key="2">
    <source>
        <dbReference type="ARBA" id="ARBA00022448"/>
    </source>
</evidence>
<keyword evidence="10 12" id="KW-0472">Membrane</keyword>
<keyword evidence="7" id="KW-0408">Iron</keyword>
<feature type="signal peptide" evidence="16">
    <location>
        <begin position="1"/>
        <end position="39"/>
    </location>
</feature>
<feature type="domain" description="TonB-dependent receptor plug" evidence="18">
    <location>
        <begin position="75"/>
        <end position="184"/>
    </location>
</feature>
<evidence type="ECO:0000259" key="17">
    <source>
        <dbReference type="Pfam" id="PF00593"/>
    </source>
</evidence>
<evidence type="ECO:0000256" key="13">
    <source>
        <dbReference type="PROSITE-ProRule" id="PRU10144"/>
    </source>
</evidence>
<organism evidence="19 20">
    <name type="scientific">Roseateles subflavus</name>
    <dbReference type="NCBI Taxonomy" id="3053353"/>
    <lineage>
        <taxon>Bacteria</taxon>
        <taxon>Pseudomonadati</taxon>
        <taxon>Pseudomonadota</taxon>
        <taxon>Betaproteobacteria</taxon>
        <taxon>Burkholderiales</taxon>
        <taxon>Sphaerotilaceae</taxon>
        <taxon>Roseateles</taxon>
    </lineage>
</organism>
<evidence type="ECO:0000256" key="12">
    <source>
        <dbReference type="PROSITE-ProRule" id="PRU01360"/>
    </source>
</evidence>
<dbReference type="SUPFAM" id="SSF56935">
    <property type="entry name" value="Porins"/>
    <property type="match status" value="1"/>
</dbReference>
<dbReference type="InterPro" id="IPR036942">
    <property type="entry name" value="Beta-barrel_TonB_sf"/>
</dbReference>
<keyword evidence="20" id="KW-1185">Reference proteome</keyword>
<evidence type="ECO:0000256" key="3">
    <source>
        <dbReference type="ARBA" id="ARBA00022452"/>
    </source>
</evidence>
<evidence type="ECO:0000256" key="11">
    <source>
        <dbReference type="ARBA" id="ARBA00023237"/>
    </source>
</evidence>
<dbReference type="Gene3D" id="2.40.170.20">
    <property type="entry name" value="TonB-dependent receptor, beta-barrel domain"/>
    <property type="match status" value="1"/>
</dbReference>
<feature type="chain" id="PRO_5047099165" evidence="16">
    <location>
        <begin position="40"/>
        <end position="749"/>
    </location>
</feature>
<evidence type="ECO:0000256" key="6">
    <source>
        <dbReference type="ARBA" id="ARBA00022729"/>
    </source>
</evidence>
<proteinExistence type="inferred from homology"/>
<keyword evidence="11 12" id="KW-0998">Cell outer membrane</keyword>
<gene>
    <name evidence="19" type="ORF">QRD43_06450</name>
</gene>
<evidence type="ECO:0000313" key="20">
    <source>
        <dbReference type="Proteomes" id="UP001238603"/>
    </source>
</evidence>
<evidence type="ECO:0000256" key="9">
    <source>
        <dbReference type="ARBA" id="ARBA00023077"/>
    </source>
</evidence>
<name>A0ABT7LFC3_9BURK</name>
<keyword evidence="2 12" id="KW-0813">Transport</keyword>
<dbReference type="InterPro" id="IPR039426">
    <property type="entry name" value="TonB-dep_rcpt-like"/>
</dbReference>
<feature type="domain" description="TonB-dependent receptor-like beta-barrel" evidence="17">
    <location>
        <begin position="271"/>
        <end position="713"/>
    </location>
</feature>
<keyword evidence="4" id="KW-0410">Iron transport</keyword>
<evidence type="ECO:0000256" key="1">
    <source>
        <dbReference type="ARBA" id="ARBA00004571"/>
    </source>
</evidence>
<keyword evidence="19" id="KW-0675">Receptor</keyword>
<keyword evidence="9 14" id="KW-0798">TonB box</keyword>
<evidence type="ECO:0000256" key="16">
    <source>
        <dbReference type="SAM" id="SignalP"/>
    </source>
</evidence>
<protein>
    <submittedName>
        <fullName evidence="19">TonB-dependent receptor</fullName>
    </submittedName>
</protein>
<dbReference type="InterPro" id="IPR012910">
    <property type="entry name" value="Plug_dom"/>
</dbReference>
<reference evidence="19 20" key="1">
    <citation type="submission" date="2023-06" db="EMBL/GenBank/DDBJ databases">
        <title>Pelomonas sp. APW6 16S ribosomal RNA gene genome sequencing and assembly.</title>
        <authorList>
            <person name="Woo H."/>
        </authorList>
    </citation>
    <scope>NUCLEOTIDE SEQUENCE [LARGE SCALE GENOMIC DNA]</scope>
    <source>
        <strain evidence="19 20">APW6</strain>
    </source>
</reference>
<evidence type="ECO:0000259" key="18">
    <source>
        <dbReference type="Pfam" id="PF07715"/>
    </source>
</evidence>
<dbReference type="Proteomes" id="UP001238603">
    <property type="component" value="Unassembled WGS sequence"/>
</dbReference>
<dbReference type="PANTHER" id="PTHR32552">
    <property type="entry name" value="FERRICHROME IRON RECEPTOR-RELATED"/>
    <property type="match status" value="1"/>
</dbReference>
<comment type="caution">
    <text evidence="19">The sequence shown here is derived from an EMBL/GenBank/DDBJ whole genome shotgun (WGS) entry which is preliminary data.</text>
</comment>
<accession>A0ABT7LFC3</accession>
<dbReference type="PANTHER" id="PTHR32552:SF81">
    <property type="entry name" value="TONB-DEPENDENT OUTER MEMBRANE RECEPTOR"/>
    <property type="match status" value="1"/>
</dbReference>
<feature type="short sequence motif" description="TonB C-terminal box" evidence="13">
    <location>
        <begin position="732"/>
        <end position="749"/>
    </location>
</feature>
<dbReference type="Pfam" id="PF00593">
    <property type="entry name" value="TonB_dep_Rec_b-barrel"/>
    <property type="match status" value="1"/>
</dbReference>
<evidence type="ECO:0000313" key="19">
    <source>
        <dbReference type="EMBL" id="MDL5031544.1"/>
    </source>
</evidence>
<evidence type="ECO:0000256" key="5">
    <source>
        <dbReference type="ARBA" id="ARBA00022692"/>
    </source>
</evidence>
<evidence type="ECO:0000256" key="4">
    <source>
        <dbReference type="ARBA" id="ARBA00022496"/>
    </source>
</evidence>
<keyword evidence="5 12" id="KW-0812">Transmembrane</keyword>
<dbReference type="PROSITE" id="PS52016">
    <property type="entry name" value="TONB_DEPENDENT_REC_3"/>
    <property type="match status" value="1"/>
</dbReference>
<dbReference type="InterPro" id="IPR010917">
    <property type="entry name" value="TonB_rcpt_CS"/>
</dbReference>
<evidence type="ECO:0000256" key="8">
    <source>
        <dbReference type="ARBA" id="ARBA00023065"/>
    </source>
</evidence>
<dbReference type="PROSITE" id="PS01156">
    <property type="entry name" value="TONB_DEPENDENT_REC_2"/>
    <property type="match status" value="1"/>
</dbReference>
<keyword evidence="3 12" id="KW-1134">Transmembrane beta strand</keyword>
<evidence type="ECO:0000256" key="14">
    <source>
        <dbReference type="RuleBase" id="RU003357"/>
    </source>
</evidence>
<sequence>MTLTSLAAATPGAAQRRTPLTLALLAAFAASAASMPVWADPAPAPAAAAEDAQPGADKQKLEAVTVTARRREETLQDVPVAVTAFGAGALESLNIRNLGDLQSQVPNLTIYAARGSNSTITTFIRGVGQADPLWGVDPGVGIYLDDVYVARPQGALLDVFDTQRIEVLRGPQGTLYGKNTIGGAVKYVSRPLGTKTEGGASVTIGSYGQADVKGSVGGASADGQFRARLALATLNRDGYGKNTTDGSDVSNQKTRAGRLTLGFYPNGQPFSVQFSTDKTFDESNMRGFQRLDVNKFDPAKTPVGESRYDIASGMPNRNRTETGGSALTLNWTVDSRWTAKFIAAHRSNDTSTGIDFDGLPAKIADVLAIYQDTQNSAEAQLAFDGSDSSGVMGVYAFNGEAGGKVSNNFFNLSFGTTNGTVTTRGKAAYADWSWRLAQGFSLSAGVRYTKESKRAVVLNQAFSDATFTKPIATLADFDKTREVSNTSPKVSLDYKLSRTTSLYASASRGFKSGGFNIRANTAAVPISSKPFEDEVLDSIEGGAKMLLDDGRLELNTAVFHNKYKNVQLSVFTSYTQANGTPGFFGDFTNAGRATVDGAEVEIAWRPSSRWTISGNASALHARYDEYLDKGVNVADQKKFTNAPKFQAALNVEHRTPMGSGTLRTRVGVSYRTKVYPTTDLSEAIAQDAYALVNAGLIWERDERLSFSLQASNLTNKAYRTDGYNIAALGVLTGFYGAPRTVSLGASYKF</sequence>
<evidence type="ECO:0000256" key="7">
    <source>
        <dbReference type="ARBA" id="ARBA00023004"/>
    </source>
</evidence>
<evidence type="ECO:0000256" key="15">
    <source>
        <dbReference type="SAM" id="MobiDB-lite"/>
    </source>
</evidence>
<comment type="similarity">
    <text evidence="12 14">Belongs to the TonB-dependent receptor family.</text>
</comment>
<keyword evidence="6 16" id="KW-0732">Signal</keyword>
<dbReference type="EMBL" id="JASVDS010000002">
    <property type="protein sequence ID" value="MDL5031544.1"/>
    <property type="molecule type" value="Genomic_DNA"/>
</dbReference>
<comment type="subcellular location">
    <subcellularLocation>
        <location evidence="1 12">Cell outer membrane</location>
        <topology evidence="1 12">Multi-pass membrane protein</topology>
    </subcellularLocation>
</comment>
<dbReference type="RefSeq" id="WP_285981672.1">
    <property type="nucleotide sequence ID" value="NZ_JASVDS010000002.1"/>
</dbReference>
<dbReference type="Pfam" id="PF07715">
    <property type="entry name" value="Plug"/>
    <property type="match status" value="1"/>
</dbReference>
<dbReference type="InterPro" id="IPR000531">
    <property type="entry name" value="Beta-barrel_TonB"/>
</dbReference>
<evidence type="ECO:0000256" key="10">
    <source>
        <dbReference type="ARBA" id="ARBA00023136"/>
    </source>
</evidence>
<dbReference type="CDD" id="cd01347">
    <property type="entry name" value="ligand_gated_channel"/>
    <property type="match status" value="1"/>
</dbReference>
<keyword evidence="8" id="KW-0406">Ion transport</keyword>